<evidence type="ECO:0000256" key="1">
    <source>
        <dbReference type="ARBA" id="ARBA00006987"/>
    </source>
</evidence>
<evidence type="ECO:0000313" key="2">
    <source>
        <dbReference type="EMBL" id="MBR0664395.1"/>
    </source>
</evidence>
<dbReference type="PIRSF" id="PIRSF017082">
    <property type="entry name" value="YflP"/>
    <property type="match status" value="1"/>
</dbReference>
<comment type="similarity">
    <text evidence="1">Belongs to the UPF0065 (bug) family.</text>
</comment>
<gene>
    <name evidence="2" type="ORF">GXW71_08515</name>
</gene>
<sequence>MMIVPFGAGGGTDILARLLAQQLAQSLGQAVPVDNRGGATGTIGMAALARARADGYTIAIAPNGTYAMATALYDRLPYDPERAFAPVTMLATTPIFLCVHPSAEWRSVSDLMTSVKARPGQITYASAGAGSTSHIFVEQMLEIPDVQMLHVSYRSGVQAAQAVMQREAATSFVDASIALPYMRSGELRALAITSASRSAQVPDVPTIAESGLPGYSAIIDFALFAPAGTPQPILDRLAVEANAALRVPEMAQRLTGLAMDPAGGTPAEFAVQQAAEIRRWSDFIRRRGIRLE</sequence>
<name>A0ABS5EWW3_9PROT</name>
<dbReference type="EMBL" id="JAAGBB010000008">
    <property type="protein sequence ID" value="MBR0664395.1"/>
    <property type="molecule type" value="Genomic_DNA"/>
</dbReference>
<comment type="caution">
    <text evidence="2">The sequence shown here is derived from an EMBL/GenBank/DDBJ whole genome shotgun (WGS) entry which is preliminary data.</text>
</comment>
<evidence type="ECO:0000313" key="3">
    <source>
        <dbReference type="Proteomes" id="UP001196870"/>
    </source>
</evidence>
<proteinExistence type="inferred from homology"/>
<dbReference type="Gene3D" id="3.40.190.10">
    <property type="entry name" value="Periplasmic binding protein-like II"/>
    <property type="match status" value="1"/>
</dbReference>
<keyword evidence="3" id="KW-1185">Reference proteome</keyword>
<dbReference type="Proteomes" id="UP001196870">
    <property type="component" value="Unassembled WGS sequence"/>
</dbReference>
<protein>
    <submittedName>
        <fullName evidence="2">Tripartite tricarboxylate transporter substrate binding protein</fullName>
    </submittedName>
</protein>
<dbReference type="PANTHER" id="PTHR42928">
    <property type="entry name" value="TRICARBOXYLATE-BINDING PROTEIN"/>
    <property type="match status" value="1"/>
</dbReference>
<dbReference type="Gene3D" id="3.40.190.150">
    <property type="entry name" value="Bordetella uptake gene, domain 1"/>
    <property type="match status" value="1"/>
</dbReference>
<accession>A0ABS5EWW3</accession>
<dbReference type="InterPro" id="IPR005064">
    <property type="entry name" value="BUG"/>
</dbReference>
<dbReference type="InterPro" id="IPR042100">
    <property type="entry name" value="Bug_dom1"/>
</dbReference>
<dbReference type="RefSeq" id="WP_211852044.1">
    <property type="nucleotide sequence ID" value="NZ_JAAGBB010000008.1"/>
</dbReference>
<dbReference type="SUPFAM" id="SSF53850">
    <property type="entry name" value="Periplasmic binding protein-like II"/>
    <property type="match status" value="1"/>
</dbReference>
<organism evidence="2 3">
    <name type="scientific">Plastoroseomonas hellenica</name>
    <dbReference type="NCBI Taxonomy" id="2687306"/>
    <lineage>
        <taxon>Bacteria</taxon>
        <taxon>Pseudomonadati</taxon>
        <taxon>Pseudomonadota</taxon>
        <taxon>Alphaproteobacteria</taxon>
        <taxon>Acetobacterales</taxon>
        <taxon>Acetobacteraceae</taxon>
        <taxon>Plastoroseomonas</taxon>
    </lineage>
</organism>
<reference evidence="3" key="1">
    <citation type="journal article" date="2021" name="Syst. Appl. Microbiol.">
        <title>Roseomonas hellenica sp. nov., isolated from roots of wild-growing Alkanna tinctoria.</title>
        <authorList>
            <person name="Rat A."/>
            <person name="Naranjo H.D."/>
            <person name="Lebbe L."/>
            <person name="Cnockaert M."/>
            <person name="Krigas N."/>
            <person name="Grigoriadou K."/>
            <person name="Maloupa E."/>
            <person name="Willems A."/>
        </authorList>
    </citation>
    <scope>NUCLEOTIDE SEQUENCE [LARGE SCALE GENOMIC DNA]</scope>
    <source>
        <strain evidence="3">LMG 31523</strain>
    </source>
</reference>
<dbReference type="Pfam" id="PF03401">
    <property type="entry name" value="TctC"/>
    <property type="match status" value="1"/>
</dbReference>
<dbReference type="PANTHER" id="PTHR42928:SF5">
    <property type="entry name" value="BLR1237 PROTEIN"/>
    <property type="match status" value="1"/>
</dbReference>